<dbReference type="Proteomes" id="UP000887574">
    <property type="component" value="Unplaced"/>
</dbReference>
<accession>A0A915ESW5</accession>
<sequence>MDEDGSNVQIFPLAEFLEWRFLPCLFCRCTGHLSTDCCTWERYWPEGTVADRIDRRVHRLVFGEPTGDYYIH</sequence>
<name>A0A915ESW5_9BILA</name>
<reference evidence="2" key="1">
    <citation type="submission" date="2022-11" db="UniProtKB">
        <authorList>
            <consortium name="WormBaseParasite"/>
        </authorList>
    </citation>
    <scope>IDENTIFICATION</scope>
</reference>
<proteinExistence type="predicted"/>
<keyword evidence="1" id="KW-1185">Reference proteome</keyword>
<evidence type="ECO:0000313" key="1">
    <source>
        <dbReference type="Proteomes" id="UP000887574"/>
    </source>
</evidence>
<protein>
    <submittedName>
        <fullName evidence="2">Uncharacterized protein</fullName>
    </submittedName>
</protein>
<dbReference type="AlphaFoldDB" id="A0A915ESW5"/>
<organism evidence="1 2">
    <name type="scientific">Ditylenchus dipsaci</name>
    <dbReference type="NCBI Taxonomy" id="166011"/>
    <lineage>
        <taxon>Eukaryota</taxon>
        <taxon>Metazoa</taxon>
        <taxon>Ecdysozoa</taxon>
        <taxon>Nematoda</taxon>
        <taxon>Chromadorea</taxon>
        <taxon>Rhabditida</taxon>
        <taxon>Tylenchina</taxon>
        <taxon>Tylenchomorpha</taxon>
        <taxon>Sphaerularioidea</taxon>
        <taxon>Anguinidae</taxon>
        <taxon>Anguininae</taxon>
        <taxon>Ditylenchus</taxon>
    </lineage>
</organism>
<dbReference type="WBParaSite" id="jg8611">
    <property type="protein sequence ID" value="jg8611"/>
    <property type="gene ID" value="jg8611"/>
</dbReference>
<evidence type="ECO:0000313" key="2">
    <source>
        <dbReference type="WBParaSite" id="jg8611"/>
    </source>
</evidence>